<dbReference type="InParanoid" id="G4YET8"/>
<feature type="region of interest" description="Disordered" evidence="1">
    <location>
        <begin position="245"/>
        <end position="297"/>
    </location>
</feature>
<accession>G4YET8</accession>
<feature type="compositionally biased region" description="Basic residues" evidence="1">
    <location>
        <begin position="287"/>
        <end position="297"/>
    </location>
</feature>
<keyword evidence="3" id="KW-1185">Reference proteome</keyword>
<feature type="non-terminal residue" evidence="2">
    <location>
        <position position="297"/>
    </location>
</feature>
<feature type="non-terminal residue" evidence="2">
    <location>
        <position position="1"/>
    </location>
</feature>
<dbReference type="EMBL" id="JH159151">
    <property type="protein sequence ID" value="EGZ26932.1"/>
    <property type="molecule type" value="Genomic_DNA"/>
</dbReference>
<evidence type="ECO:0000313" key="2">
    <source>
        <dbReference type="EMBL" id="EGZ26932.1"/>
    </source>
</evidence>
<protein>
    <submittedName>
        <fullName evidence="2">Uncharacterized protein</fullName>
    </submittedName>
</protein>
<sequence>AMPAQYVYLKPGVFTVVGFCYGKVVASAKRDGKVKVKLVRSGRWTEAQGEAKELHYEEIASRTVTATEALDGAGTFGGGVICTSRVPARGARVWDYGVVVGYRWDEDQRGSLDVNFNGTVVVIAHEPIAVLDVAVEIYALRPCMGKSVSLIMPQELRQKHEQVYNKFNGVGQVAVRESTPILEEVGAKHLDETQLLPLLDITSFEVSMLPIHHILDYVYYKDGGRTPPDGVLFGESIFDQVQAVPARPQANSEGAGTGAELSDGLSESQEDSSDEPTPPRRSNVSAQKRRRITRAGH</sequence>
<evidence type="ECO:0000256" key="1">
    <source>
        <dbReference type="SAM" id="MobiDB-lite"/>
    </source>
</evidence>
<dbReference type="KEGG" id="psoj:PHYSODRAFT_444814"/>
<name>G4YET8_PHYSP</name>
<proteinExistence type="predicted"/>
<dbReference type="RefSeq" id="XP_009514207.1">
    <property type="nucleotide sequence ID" value="XM_009515912.1"/>
</dbReference>
<dbReference type="Proteomes" id="UP000002640">
    <property type="component" value="Unassembled WGS sequence"/>
</dbReference>
<evidence type="ECO:0000313" key="3">
    <source>
        <dbReference type="Proteomes" id="UP000002640"/>
    </source>
</evidence>
<organism evidence="2 3">
    <name type="scientific">Phytophthora sojae (strain P6497)</name>
    <name type="common">Soybean stem and root rot agent</name>
    <name type="synonym">Phytophthora megasperma f. sp. glycines</name>
    <dbReference type="NCBI Taxonomy" id="1094619"/>
    <lineage>
        <taxon>Eukaryota</taxon>
        <taxon>Sar</taxon>
        <taxon>Stramenopiles</taxon>
        <taxon>Oomycota</taxon>
        <taxon>Peronosporomycetes</taxon>
        <taxon>Peronosporales</taxon>
        <taxon>Peronosporaceae</taxon>
        <taxon>Phytophthora</taxon>
    </lineage>
</organism>
<dbReference type="AlphaFoldDB" id="G4YET8"/>
<reference evidence="2 3" key="1">
    <citation type="journal article" date="2006" name="Science">
        <title>Phytophthora genome sequences uncover evolutionary origins and mechanisms of pathogenesis.</title>
        <authorList>
            <person name="Tyler B.M."/>
            <person name="Tripathy S."/>
            <person name="Zhang X."/>
            <person name="Dehal P."/>
            <person name="Jiang R.H."/>
            <person name="Aerts A."/>
            <person name="Arredondo F.D."/>
            <person name="Baxter L."/>
            <person name="Bensasson D."/>
            <person name="Beynon J.L."/>
            <person name="Chapman J."/>
            <person name="Damasceno C.M."/>
            <person name="Dorrance A.E."/>
            <person name="Dou D."/>
            <person name="Dickerman A.W."/>
            <person name="Dubchak I.L."/>
            <person name="Garbelotto M."/>
            <person name="Gijzen M."/>
            <person name="Gordon S.G."/>
            <person name="Govers F."/>
            <person name="Grunwald N.J."/>
            <person name="Huang W."/>
            <person name="Ivors K.L."/>
            <person name="Jones R.W."/>
            <person name="Kamoun S."/>
            <person name="Krampis K."/>
            <person name="Lamour K.H."/>
            <person name="Lee M.K."/>
            <person name="McDonald W.H."/>
            <person name="Medina M."/>
            <person name="Meijer H.J."/>
            <person name="Nordberg E.K."/>
            <person name="Maclean D.J."/>
            <person name="Ospina-Giraldo M.D."/>
            <person name="Morris P.F."/>
            <person name="Phuntumart V."/>
            <person name="Putnam N.H."/>
            <person name="Rash S."/>
            <person name="Rose J.K."/>
            <person name="Sakihama Y."/>
            <person name="Salamov A.A."/>
            <person name="Savidor A."/>
            <person name="Scheuring C.F."/>
            <person name="Smith B.M."/>
            <person name="Sobral B.W."/>
            <person name="Terry A."/>
            <person name="Torto-Alalibo T.A."/>
            <person name="Win J."/>
            <person name="Xu Z."/>
            <person name="Zhang H."/>
            <person name="Grigoriev I.V."/>
            <person name="Rokhsar D.S."/>
            <person name="Boore J.L."/>
        </authorList>
    </citation>
    <scope>NUCLEOTIDE SEQUENCE [LARGE SCALE GENOMIC DNA]</scope>
    <source>
        <strain evidence="2 3">P6497</strain>
    </source>
</reference>
<gene>
    <name evidence="2" type="ORF">PHYSODRAFT_444814</name>
</gene>
<dbReference type="GeneID" id="20652758"/>